<dbReference type="InterPro" id="IPR013826">
    <property type="entry name" value="Topo_IA_cen_sub3"/>
</dbReference>
<comment type="catalytic activity">
    <reaction evidence="1">
        <text>ATP-independent breakage of single-stranded DNA, followed by passage and rejoining.</text>
        <dbReference type="EC" id="5.6.2.1"/>
    </reaction>
</comment>
<evidence type="ECO:0000313" key="16">
    <source>
        <dbReference type="Proteomes" id="UP000004260"/>
    </source>
</evidence>
<dbReference type="CDD" id="cd00186">
    <property type="entry name" value="TOP1Ac"/>
    <property type="match status" value="1"/>
</dbReference>
<keyword evidence="12" id="KW-0175">Coiled coil</keyword>
<dbReference type="PANTHER" id="PTHR42785:SF1">
    <property type="entry name" value="DNA TOPOISOMERASE"/>
    <property type="match status" value="1"/>
</dbReference>
<evidence type="ECO:0000256" key="3">
    <source>
        <dbReference type="ARBA" id="ARBA00009446"/>
    </source>
</evidence>
<dbReference type="SUPFAM" id="SSF52540">
    <property type="entry name" value="P-loop containing nucleoside triphosphate hydrolases"/>
    <property type="match status" value="1"/>
</dbReference>
<dbReference type="Gene3D" id="2.70.20.10">
    <property type="entry name" value="Topoisomerase I, domain 3"/>
    <property type="match status" value="1"/>
</dbReference>
<dbReference type="CDD" id="cd01028">
    <property type="entry name" value="TOPRIM_TopoIA"/>
    <property type="match status" value="1"/>
</dbReference>
<keyword evidence="7 15" id="KW-0413">Isomerase</keyword>
<proteinExistence type="inferred from homology"/>
<dbReference type="Gene3D" id="1.10.460.10">
    <property type="entry name" value="Topoisomerase I, domain 2"/>
    <property type="match status" value="1"/>
</dbReference>
<evidence type="ECO:0000256" key="9">
    <source>
        <dbReference type="ARBA" id="ARBA00031985"/>
    </source>
</evidence>
<dbReference type="EC" id="5.6.2.1" evidence="4"/>
<dbReference type="PROSITE" id="PS50880">
    <property type="entry name" value="TOPRIM"/>
    <property type="match status" value="1"/>
</dbReference>
<reference evidence="15 16" key="1">
    <citation type="journal article" date="2013" name="Pathog. Dis.">
        <title>Genome sequences of 65 Helicobacter pylori strains isolated from asymptomatic individuals and patients with gastric cancer, peptic ulcer disease, or gastritis.</title>
        <authorList>
            <person name="Blanchard T.G."/>
            <person name="Czinn S.J."/>
            <person name="Correa P."/>
            <person name="Nakazawa T."/>
            <person name="Keelan M."/>
            <person name="Morningstar L."/>
            <person name="Santana-Cruz I."/>
            <person name="Maroo A."/>
            <person name="McCracken C."/>
            <person name="Shefchek K."/>
            <person name="Daugherty S."/>
            <person name="Song Y."/>
            <person name="Fraser C.M."/>
            <person name="Fricke W.F."/>
        </authorList>
    </citation>
    <scope>NUCLEOTIDE SEQUENCE [LARGE SCALE GENOMIC DNA]</scope>
    <source>
        <strain evidence="15 16">NQ4053</strain>
    </source>
</reference>
<gene>
    <name evidence="15" type="ORF">HPNQ4053_1590</name>
</gene>
<evidence type="ECO:0000256" key="4">
    <source>
        <dbReference type="ARBA" id="ARBA00012891"/>
    </source>
</evidence>
<dbReference type="Pfam" id="PF01751">
    <property type="entry name" value="Toprim"/>
    <property type="match status" value="1"/>
</dbReference>
<evidence type="ECO:0000256" key="8">
    <source>
        <dbReference type="ARBA" id="ARBA00030003"/>
    </source>
</evidence>
<dbReference type="Gene3D" id="3.40.50.140">
    <property type="match status" value="1"/>
</dbReference>
<dbReference type="PROSITE" id="PS52039">
    <property type="entry name" value="TOPO_IA_2"/>
    <property type="match status" value="1"/>
</dbReference>
<comment type="caution">
    <text evidence="15">The sequence shown here is derived from an EMBL/GenBank/DDBJ whole genome shotgun (WGS) entry which is preliminary data.</text>
</comment>
<dbReference type="AlphaFoldDB" id="I9QEE9"/>
<dbReference type="Gene3D" id="1.10.290.10">
    <property type="entry name" value="Topoisomerase I, domain 4"/>
    <property type="match status" value="1"/>
</dbReference>
<dbReference type="InterPro" id="IPR027417">
    <property type="entry name" value="P-loop_NTPase"/>
</dbReference>
<dbReference type="PANTHER" id="PTHR42785">
    <property type="entry name" value="DNA TOPOISOMERASE, TYPE IA, CORE"/>
    <property type="match status" value="1"/>
</dbReference>
<dbReference type="InterPro" id="IPR013825">
    <property type="entry name" value="Topo_IA_cen_sub2"/>
</dbReference>
<evidence type="ECO:0000256" key="11">
    <source>
        <dbReference type="ARBA" id="ARBA00032877"/>
    </source>
</evidence>
<comment type="similarity">
    <text evidence="3">Belongs to the type IA topoisomerase family.</text>
</comment>
<dbReference type="SMART" id="SM00493">
    <property type="entry name" value="TOPRIM"/>
    <property type="match status" value="1"/>
</dbReference>
<evidence type="ECO:0000259" key="14">
    <source>
        <dbReference type="PROSITE" id="PS52039"/>
    </source>
</evidence>
<dbReference type="InterPro" id="IPR013497">
    <property type="entry name" value="Topo_IA_cen"/>
</dbReference>
<dbReference type="InterPro" id="IPR000380">
    <property type="entry name" value="Topo_IA"/>
</dbReference>
<dbReference type="CDD" id="cd01130">
    <property type="entry name" value="VirB11-like_ATPase"/>
    <property type="match status" value="1"/>
</dbReference>
<evidence type="ECO:0000313" key="15">
    <source>
        <dbReference type="EMBL" id="EJB32951.1"/>
    </source>
</evidence>
<evidence type="ECO:0000256" key="2">
    <source>
        <dbReference type="ARBA" id="ARBA00006611"/>
    </source>
</evidence>
<dbReference type="InterPro" id="IPR023405">
    <property type="entry name" value="Topo_IA_core_domain"/>
</dbReference>
<accession>I9QEE9</accession>
<dbReference type="Proteomes" id="UP000004260">
    <property type="component" value="Unassembled WGS sequence"/>
</dbReference>
<dbReference type="GO" id="GO:0006265">
    <property type="term" value="P:DNA topological change"/>
    <property type="evidence" value="ECO:0007669"/>
    <property type="project" value="InterPro"/>
</dbReference>
<evidence type="ECO:0000259" key="13">
    <source>
        <dbReference type="PROSITE" id="PS50880"/>
    </source>
</evidence>
<dbReference type="Gene3D" id="3.40.50.300">
    <property type="entry name" value="P-loop containing nucleotide triphosphate hydrolases"/>
    <property type="match status" value="1"/>
</dbReference>
<dbReference type="GO" id="GO:0003677">
    <property type="term" value="F:DNA binding"/>
    <property type="evidence" value="ECO:0007669"/>
    <property type="project" value="UniProtKB-KW"/>
</dbReference>
<feature type="domain" description="Toprim" evidence="13">
    <location>
        <begin position="3"/>
        <end position="106"/>
    </location>
</feature>
<dbReference type="Pfam" id="PF00437">
    <property type="entry name" value="T2SSE"/>
    <property type="match status" value="1"/>
</dbReference>
<dbReference type="RefSeq" id="WP_000655388.1">
    <property type="nucleotide sequence ID" value="NZ_AKNV01000006.1"/>
</dbReference>
<dbReference type="PATRIC" id="fig|992027.3.peg.1549"/>
<comment type="similarity">
    <text evidence="2">Belongs to the GSP E family.</text>
</comment>
<evidence type="ECO:0000256" key="6">
    <source>
        <dbReference type="ARBA" id="ARBA00023125"/>
    </source>
</evidence>
<dbReference type="Pfam" id="PF01131">
    <property type="entry name" value="Topoisom_bac"/>
    <property type="match status" value="1"/>
</dbReference>
<protein>
    <recommendedName>
        <fullName evidence="4">DNA topoisomerase</fullName>
        <ecNumber evidence="4">5.6.2.1</ecNumber>
    </recommendedName>
    <alternativeName>
        <fullName evidence="11">Omega-protein</fullName>
    </alternativeName>
    <alternativeName>
        <fullName evidence="10">Relaxing enzyme</fullName>
    </alternativeName>
    <alternativeName>
        <fullName evidence="8">Swivelase</fullName>
    </alternativeName>
    <alternativeName>
        <fullName evidence="9">Untwisting enzyme</fullName>
    </alternativeName>
</protein>
<dbReference type="InterPro" id="IPR006171">
    <property type="entry name" value="TOPRIM_dom"/>
</dbReference>
<dbReference type="SMART" id="SM00436">
    <property type="entry name" value="TOP1Bc"/>
    <property type="match status" value="1"/>
</dbReference>
<evidence type="ECO:0000256" key="5">
    <source>
        <dbReference type="ARBA" id="ARBA00023029"/>
    </source>
</evidence>
<dbReference type="SUPFAM" id="SSF56712">
    <property type="entry name" value="Prokaryotic type I DNA topoisomerase"/>
    <property type="match status" value="1"/>
</dbReference>
<dbReference type="InterPro" id="IPR003601">
    <property type="entry name" value="Topo_IA_2"/>
</dbReference>
<dbReference type="EMBL" id="AKNV01000006">
    <property type="protein sequence ID" value="EJB32951.1"/>
    <property type="molecule type" value="Genomic_DNA"/>
</dbReference>
<dbReference type="Gene3D" id="3.30.450.90">
    <property type="match status" value="1"/>
</dbReference>
<feature type="coiled-coil region" evidence="12">
    <location>
        <begin position="420"/>
        <end position="447"/>
    </location>
</feature>
<organism evidence="15 16">
    <name type="scientific">Helicobacter pylori NQ4053</name>
    <dbReference type="NCBI Taxonomy" id="992027"/>
    <lineage>
        <taxon>Bacteria</taxon>
        <taxon>Pseudomonadati</taxon>
        <taxon>Campylobacterota</taxon>
        <taxon>Epsilonproteobacteria</taxon>
        <taxon>Campylobacterales</taxon>
        <taxon>Helicobacteraceae</taxon>
        <taxon>Helicobacter</taxon>
    </lineage>
</organism>
<dbReference type="InterPro" id="IPR013824">
    <property type="entry name" value="Topo_IA_cen_sub1"/>
</dbReference>
<keyword evidence="5" id="KW-0799">Topoisomerase</keyword>
<evidence type="ECO:0000256" key="7">
    <source>
        <dbReference type="ARBA" id="ARBA00023235"/>
    </source>
</evidence>
<dbReference type="PRINTS" id="PR00417">
    <property type="entry name" value="PRTPISMRASEI"/>
</dbReference>
<evidence type="ECO:0000256" key="10">
    <source>
        <dbReference type="ARBA" id="ARBA00032235"/>
    </source>
</evidence>
<evidence type="ECO:0000256" key="12">
    <source>
        <dbReference type="SAM" id="Coils"/>
    </source>
</evidence>
<dbReference type="InterPro" id="IPR001482">
    <property type="entry name" value="T2SS/T4SS_dom"/>
</dbReference>
<feature type="domain" description="Topo IA-type catalytic" evidence="14">
    <location>
        <begin position="125"/>
        <end position="578"/>
    </location>
</feature>
<evidence type="ECO:0000256" key="1">
    <source>
        <dbReference type="ARBA" id="ARBA00000213"/>
    </source>
</evidence>
<sequence length="846" mass="96207">MKDSVIIIESPNKVEKIKQLTGAEVYATIGHFTNLIGVDIENNFACKFEIKEDKAKKINFLINACRDKKVYIATDPDREGYGIGYQFYEKIKNVASEIYRAEFHEITPSGIEKGLKNAVLFSRSNTNLYQSFLGRIASDQVVGFALTSYLKKSLNLSELSAGRVQTPALALICQRDQEIRDFDKLDAEEKVEYQIQASIVYNEKEVIIKHVRANEKNELVDFKFKDKNEASQFLQDLKDGLGSMSVLVSLKESLSNKEPKKPFTTSKLLSQASKSLKIPTKEIAQLAQKLFEAGLITYHRTDSEFLSPGYLKEHEAFFEPIYPSVYQYREYKAGKNSQAEAHEAIRITHLHALKDLEKVCSDAKISEELALKLYQLIYANTICSQSRNALYNQYDCIFKIKSESFKLSFKLLKEKGFLEIEELIQGKEELNKEEQESEIENFSLKENDSVPLKEVFIKKIEKPSPKPYKESAFIPLLESEGIGRPSTYAIFLDLLLKRKYISIDTKTNAITPTSQGLEVISFFKKDKEVDFIALTSKDKSKLGSTTKQFEECLDLIMRGEASYEKFMSEVISKLKSTAKFYLAKGSFMRLVADERFSQDYLITFCEQLANFRNQMFDLKHPQLATSIPYTQFRVHALHPSVIANSNIAINIRIPSLFKFPIESFKFSQKCLEKNMTYQQIINAVIDAKNMLIVGGTSSGKTSFANCLLNFISLEDRVVTIEDSPELHMENPNQVNILVGKNEDSFFTYEQALNSAMRMTPKRLLLGELDTRNTSLFLRLSNTGHSGMISTLHANSTKDAFEAISMNMAISRNEVNPTALLNYFCAGIDYLIHLKFNHNGSLICVSF</sequence>
<name>I9QEE9_HELPX</name>
<dbReference type="SMART" id="SM00437">
    <property type="entry name" value="TOP1Ac"/>
    <property type="match status" value="1"/>
</dbReference>
<keyword evidence="6" id="KW-0238">DNA-binding</keyword>
<dbReference type="InterPro" id="IPR003602">
    <property type="entry name" value="Topo_IA_DNA-bd_dom"/>
</dbReference>
<dbReference type="GO" id="GO:0003917">
    <property type="term" value="F:DNA topoisomerase type I (single strand cut, ATP-independent) activity"/>
    <property type="evidence" value="ECO:0007669"/>
    <property type="project" value="UniProtKB-EC"/>
</dbReference>